<reference evidence="1" key="2">
    <citation type="submission" date="2018-07" db="EMBL/GenBank/DDBJ databases">
        <authorList>
            <consortium name="NCBI Pathogen Detection Project"/>
        </authorList>
    </citation>
    <scope>NUCLEOTIDE SEQUENCE</scope>
    <source>
        <strain evidence="1">2584-68</strain>
    </source>
</reference>
<proteinExistence type="predicted"/>
<dbReference type="EMBL" id="DAATAH010000063">
    <property type="protein sequence ID" value="HAE7766967.1"/>
    <property type="molecule type" value="Genomic_DNA"/>
</dbReference>
<organism evidence="1">
    <name type="scientific">Salmonella enterica subsp. houtenae serovar 45:g,z51:-</name>
    <dbReference type="NCBI Taxonomy" id="1967611"/>
    <lineage>
        <taxon>Bacteria</taxon>
        <taxon>Pseudomonadati</taxon>
        <taxon>Pseudomonadota</taxon>
        <taxon>Gammaproteobacteria</taxon>
        <taxon>Enterobacterales</taxon>
        <taxon>Enterobacteriaceae</taxon>
        <taxon>Salmonella</taxon>
    </lineage>
</organism>
<reference evidence="1" key="1">
    <citation type="journal article" date="2018" name="Genome Biol.">
        <title>SKESA: strategic k-mer extension for scrupulous assemblies.</title>
        <authorList>
            <person name="Souvorov A."/>
            <person name="Agarwala R."/>
            <person name="Lipman D.J."/>
        </authorList>
    </citation>
    <scope>NUCLEOTIDE SEQUENCE</scope>
    <source>
        <strain evidence="1">2584-68</strain>
    </source>
</reference>
<evidence type="ECO:0000313" key="1">
    <source>
        <dbReference type="EMBL" id="HAE7766967.1"/>
    </source>
</evidence>
<accession>A0A736RCJ1</accession>
<gene>
    <name evidence="1" type="ORF">GNB58_004020</name>
</gene>
<sequence length="70" mass="7740">MSIKCSNCKKGITTLKFSDASVITSGKYHVPAVLITLVCPHCSQHYYTEVPAMEFIPCEMKQGKEASDEN</sequence>
<name>A0A736RCJ1_SALHO</name>
<protein>
    <submittedName>
        <fullName evidence="1">Uncharacterized protein</fullName>
    </submittedName>
</protein>
<dbReference type="AlphaFoldDB" id="A0A736RCJ1"/>
<comment type="caution">
    <text evidence="1">The sequence shown here is derived from an EMBL/GenBank/DDBJ whole genome shotgun (WGS) entry which is preliminary data.</text>
</comment>